<dbReference type="EMBL" id="JBDPZC010000006">
    <property type="protein sequence ID" value="MEO3713764.1"/>
    <property type="molecule type" value="Genomic_DNA"/>
</dbReference>
<organism evidence="2 3">
    <name type="scientific">Roseateles flavus</name>
    <dbReference type="NCBI Taxonomy" id="3149041"/>
    <lineage>
        <taxon>Bacteria</taxon>
        <taxon>Pseudomonadati</taxon>
        <taxon>Pseudomonadota</taxon>
        <taxon>Betaproteobacteria</taxon>
        <taxon>Burkholderiales</taxon>
        <taxon>Sphaerotilaceae</taxon>
        <taxon>Roseateles</taxon>
    </lineage>
</organism>
<feature type="domain" description="RES" evidence="1">
    <location>
        <begin position="35"/>
        <end position="164"/>
    </location>
</feature>
<protein>
    <submittedName>
        <fullName evidence="2">RES family NAD+ phosphorylase</fullName>
    </submittedName>
</protein>
<reference evidence="2 3" key="1">
    <citation type="submission" date="2024-05" db="EMBL/GenBank/DDBJ databases">
        <title>Roseateles sp. 2.12 16S ribosomal RNA gene Genome sequencing and assembly.</title>
        <authorList>
            <person name="Woo H."/>
        </authorList>
    </citation>
    <scope>NUCLEOTIDE SEQUENCE [LARGE SCALE GENOMIC DNA]</scope>
    <source>
        <strain evidence="2 3">2.12</strain>
    </source>
</reference>
<dbReference type="RefSeq" id="WP_347610475.1">
    <property type="nucleotide sequence ID" value="NZ_JBDPZC010000006.1"/>
</dbReference>
<evidence type="ECO:0000259" key="1">
    <source>
        <dbReference type="SMART" id="SM00953"/>
    </source>
</evidence>
<name>A0ABV0GFE5_9BURK</name>
<dbReference type="SMART" id="SM00953">
    <property type="entry name" value="RES"/>
    <property type="match status" value="1"/>
</dbReference>
<dbReference type="Proteomes" id="UP001462640">
    <property type="component" value="Unassembled WGS sequence"/>
</dbReference>
<sequence>MRLSDLPSTPTFELDAPQALYRVQQIRSRKGTLRIGRVRLAPPGLLAWRFDLSDTPVGYFALAPVTALYEAVCRRETMGVSLQLLAARSLVHLRVSQRLQLVDLRAMSSAWPVLQSMRFSHTQELAADAFALGFAGIIYRSAQQADMDCIALFGTAISTLKWIQTEPLVESGTGGLHAVAAAALRGSQVLVLP</sequence>
<accession>A0ABV0GFE5</accession>
<evidence type="ECO:0000313" key="3">
    <source>
        <dbReference type="Proteomes" id="UP001462640"/>
    </source>
</evidence>
<gene>
    <name evidence="2" type="ORF">ABDJ40_13450</name>
</gene>
<keyword evidence="3" id="KW-1185">Reference proteome</keyword>
<dbReference type="InterPro" id="IPR014914">
    <property type="entry name" value="RES_dom"/>
</dbReference>
<evidence type="ECO:0000313" key="2">
    <source>
        <dbReference type="EMBL" id="MEO3713764.1"/>
    </source>
</evidence>
<comment type="caution">
    <text evidence="2">The sequence shown here is derived from an EMBL/GenBank/DDBJ whole genome shotgun (WGS) entry which is preliminary data.</text>
</comment>
<dbReference type="Pfam" id="PF08808">
    <property type="entry name" value="RES"/>
    <property type="match status" value="1"/>
</dbReference>
<proteinExistence type="predicted"/>